<dbReference type="Pfam" id="PF00172">
    <property type="entry name" value="Zn_clus"/>
    <property type="match status" value="1"/>
</dbReference>
<evidence type="ECO:0000256" key="1">
    <source>
        <dbReference type="ARBA" id="ARBA00022723"/>
    </source>
</evidence>
<keyword evidence="7" id="KW-0863">Zinc-finger</keyword>
<accession>A0ABR4HI69</accession>
<sequence length="782" mass="86941">MPNTNIIRATIEGSGIWDRVSTRIGHLGRHIRSHTQEKPYRCQVCNKRFSRVDLLSRHSTLHDVHRASSSPKRRRNVRNVAPSRASQACEACAVDHLRCDDEKPCRRCQRRGIVCTLPTKIVRVIPPAPLVTTPDRQDGADVHQAGDGLQSPPSIQPDLSHKAGSIGDIDSFFVPASRLTVPDGNVPLPCPSPVSRGDLVTFGWETNLDFSVMDLSFLESYNVRAPFEYEAAVASIAPPPMQTIEDGSTQTEQSANEGGSSHRIKWRFVPASQDNGYAENGNLLLSGQSGADNTPQSLRDLNIGPGPNDSVDLVSRDKILGIALSQMPLPVSPNAASFPSPELLDRLIRYYLTAPFSDPHVWIHQPTFTIKGSPPELVLAMAAAGAVLTPDSALRKLGFAMQEVLRLQLVATFERDNTLIKQLELHQAFLVGLEVSLWSAKYPRLTVHSVDTGEILEDKWRLWVRDESTKRLVYRLWQHDTQFSIMLGTSPLISYAELSLPLPLQHYLFCLQELKRQSASRTRPLAAFIMDIDLLDSHRNIVDMNFSSTAIIQALWGMTWEYRQMSLLTTTEGSCSTPRAWPAGLLMVSRYQQLTEILDCFGMAYRNECPVYWNSTLMHLHMSLEDIQLLATTLERPETENHIMPIIQTWSAGKEARISVWHAAQIVCEVRGCLPQCLCAFIAVALYQATLALWAYAVGIAAQGNSATATTDEPVWLDATESECIRRFVSFGRGRPILHGELPKGVFVNLWDPSVVLNMAIHLTRDNHGAADALQPPLAIAR</sequence>
<dbReference type="PANTHER" id="PTHR47660">
    <property type="entry name" value="TRANSCRIPTION FACTOR WITH C2H2 AND ZN(2)-CYS(6) DNA BINDING DOMAIN (EUROFUNG)-RELATED-RELATED"/>
    <property type="match status" value="1"/>
</dbReference>
<dbReference type="SMART" id="SM00066">
    <property type="entry name" value="GAL4"/>
    <property type="match status" value="1"/>
</dbReference>
<dbReference type="InterPro" id="IPR013087">
    <property type="entry name" value="Znf_C2H2_type"/>
</dbReference>
<evidence type="ECO:0000259" key="10">
    <source>
        <dbReference type="PROSITE" id="PS50157"/>
    </source>
</evidence>
<dbReference type="InterPro" id="IPR036236">
    <property type="entry name" value="Znf_C2H2_sf"/>
</dbReference>
<protein>
    <submittedName>
        <fullName evidence="11">Uncharacterized protein</fullName>
    </submittedName>
</protein>
<evidence type="ECO:0000256" key="3">
    <source>
        <dbReference type="ARBA" id="ARBA00023015"/>
    </source>
</evidence>
<evidence type="ECO:0000256" key="7">
    <source>
        <dbReference type="PROSITE-ProRule" id="PRU00042"/>
    </source>
</evidence>
<dbReference type="EMBL" id="JBFXLT010000029">
    <property type="protein sequence ID" value="KAL2815096.1"/>
    <property type="molecule type" value="Genomic_DNA"/>
</dbReference>
<evidence type="ECO:0000256" key="2">
    <source>
        <dbReference type="ARBA" id="ARBA00022833"/>
    </source>
</evidence>
<dbReference type="PANTHER" id="PTHR47660:SF7">
    <property type="entry name" value="TRANSCRIPTION FACTOR WITH C2H2 AND ZN(2)-CYS(6) DNA BINDING DOMAIN (EUROFUNG)"/>
    <property type="match status" value="1"/>
</dbReference>
<evidence type="ECO:0000256" key="5">
    <source>
        <dbReference type="ARBA" id="ARBA00023163"/>
    </source>
</evidence>
<evidence type="ECO:0000259" key="9">
    <source>
        <dbReference type="PROSITE" id="PS50048"/>
    </source>
</evidence>
<dbReference type="Proteomes" id="UP001610334">
    <property type="component" value="Unassembled WGS sequence"/>
</dbReference>
<keyword evidence="12" id="KW-1185">Reference proteome</keyword>
<dbReference type="Pfam" id="PF04082">
    <property type="entry name" value="Fungal_trans"/>
    <property type="match status" value="1"/>
</dbReference>
<evidence type="ECO:0000256" key="6">
    <source>
        <dbReference type="ARBA" id="ARBA00023242"/>
    </source>
</evidence>
<dbReference type="CDD" id="cd00067">
    <property type="entry name" value="GAL4"/>
    <property type="match status" value="1"/>
</dbReference>
<feature type="region of interest" description="Disordered" evidence="8">
    <location>
        <begin position="129"/>
        <end position="156"/>
    </location>
</feature>
<dbReference type="InterPro" id="IPR001138">
    <property type="entry name" value="Zn2Cys6_DnaBD"/>
</dbReference>
<organism evidence="11 12">
    <name type="scientific">Aspergillus granulosus</name>
    <dbReference type="NCBI Taxonomy" id="176169"/>
    <lineage>
        <taxon>Eukaryota</taxon>
        <taxon>Fungi</taxon>
        <taxon>Dikarya</taxon>
        <taxon>Ascomycota</taxon>
        <taxon>Pezizomycotina</taxon>
        <taxon>Eurotiomycetes</taxon>
        <taxon>Eurotiomycetidae</taxon>
        <taxon>Eurotiales</taxon>
        <taxon>Aspergillaceae</taxon>
        <taxon>Aspergillus</taxon>
        <taxon>Aspergillus subgen. Nidulantes</taxon>
    </lineage>
</organism>
<dbReference type="Gene3D" id="4.10.240.10">
    <property type="entry name" value="Zn(2)-C6 fungal-type DNA-binding domain"/>
    <property type="match status" value="1"/>
</dbReference>
<evidence type="ECO:0000313" key="11">
    <source>
        <dbReference type="EMBL" id="KAL2815096.1"/>
    </source>
</evidence>
<dbReference type="CDD" id="cd12148">
    <property type="entry name" value="fungal_TF_MHR"/>
    <property type="match status" value="1"/>
</dbReference>
<reference evidence="11 12" key="1">
    <citation type="submission" date="2024-07" db="EMBL/GenBank/DDBJ databases">
        <title>Section-level genome sequencing and comparative genomics of Aspergillus sections Usti and Cavernicolus.</title>
        <authorList>
            <consortium name="Lawrence Berkeley National Laboratory"/>
            <person name="Nybo J.L."/>
            <person name="Vesth T.C."/>
            <person name="Theobald S."/>
            <person name="Frisvad J.C."/>
            <person name="Larsen T.O."/>
            <person name="Kjaerboelling I."/>
            <person name="Rothschild-Mancinelli K."/>
            <person name="Lyhne E.K."/>
            <person name="Kogle M.E."/>
            <person name="Barry K."/>
            <person name="Clum A."/>
            <person name="Na H."/>
            <person name="Ledsgaard L."/>
            <person name="Lin J."/>
            <person name="Lipzen A."/>
            <person name="Kuo A."/>
            <person name="Riley R."/>
            <person name="Mondo S."/>
            <person name="Labutti K."/>
            <person name="Haridas S."/>
            <person name="Pangalinan J."/>
            <person name="Salamov A.A."/>
            <person name="Simmons B.A."/>
            <person name="Magnuson J.K."/>
            <person name="Chen J."/>
            <person name="Drula E."/>
            <person name="Henrissat B."/>
            <person name="Wiebenga A."/>
            <person name="Lubbers R.J."/>
            <person name="Gomes A.C."/>
            <person name="Makela M.R."/>
            <person name="Stajich J."/>
            <person name="Grigoriev I.V."/>
            <person name="Mortensen U.H."/>
            <person name="De Vries R.P."/>
            <person name="Baker S.E."/>
            <person name="Andersen M.R."/>
        </authorList>
    </citation>
    <scope>NUCLEOTIDE SEQUENCE [LARGE SCALE GENOMIC DNA]</scope>
    <source>
        <strain evidence="11 12">CBS 588.65</strain>
    </source>
</reference>
<keyword evidence="1" id="KW-0479">Metal-binding</keyword>
<keyword evidence="6" id="KW-0539">Nucleus</keyword>
<evidence type="ECO:0000313" key="12">
    <source>
        <dbReference type="Proteomes" id="UP001610334"/>
    </source>
</evidence>
<dbReference type="PROSITE" id="PS50048">
    <property type="entry name" value="ZN2_CY6_FUNGAL_2"/>
    <property type="match status" value="1"/>
</dbReference>
<dbReference type="PROSITE" id="PS50157">
    <property type="entry name" value="ZINC_FINGER_C2H2_2"/>
    <property type="match status" value="1"/>
</dbReference>
<keyword evidence="4" id="KW-0238">DNA-binding</keyword>
<dbReference type="Gene3D" id="3.30.160.60">
    <property type="entry name" value="Classic Zinc Finger"/>
    <property type="match status" value="1"/>
</dbReference>
<dbReference type="InterPro" id="IPR007219">
    <property type="entry name" value="XnlR_reg_dom"/>
</dbReference>
<feature type="compositionally biased region" description="Polar residues" evidence="8">
    <location>
        <begin position="245"/>
        <end position="259"/>
    </location>
</feature>
<name>A0ABR4HI69_9EURO</name>
<dbReference type="SMART" id="SM00355">
    <property type="entry name" value="ZnF_C2H2"/>
    <property type="match status" value="1"/>
</dbReference>
<feature type="domain" description="C2H2-type" evidence="10">
    <location>
        <begin position="40"/>
        <end position="67"/>
    </location>
</feature>
<keyword evidence="3" id="KW-0805">Transcription regulation</keyword>
<feature type="domain" description="Zn(2)-C6 fungal-type" evidence="9">
    <location>
        <begin position="88"/>
        <end position="117"/>
    </location>
</feature>
<comment type="caution">
    <text evidence="11">The sequence shown here is derived from an EMBL/GenBank/DDBJ whole genome shotgun (WGS) entry which is preliminary data.</text>
</comment>
<evidence type="ECO:0000256" key="8">
    <source>
        <dbReference type="SAM" id="MobiDB-lite"/>
    </source>
</evidence>
<feature type="region of interest" description="Disordered" evidence="8">
    <location>
        <begin position="242"/>
        <end position="263"/>
    </location>
</feature>
<evidence type="ECO:0000256" key="4">
    <source>
        <dbReference type="ARBA" id="ARBA00023125"/>
    </source>
</evidence>
<keyword evidence="5" id="KW-0804">Transcription</keyword>
<proteinExistence type="predicted"/>
<dbReference type="PROSITE" id="PS00463">
    <property type="entry name" value="ZN2_CY6_FUNGAL_1"/>
    <property type="match status" value="1"/>
</dbReference>
<dbReference type="PROSITE" id="PS00028">
    <property type="entry name" value="ZINC_FINGER_C2H2_1"/>
    <property type="match status" value="1"/>
</dbReference>
<dbReference type="InterPro" id="IPR036864">
    <property type="entry name" value="Zn2-C6_fun-type_DNA-bd_sf"/>
</dbReference>
<keyword evidence="2" id="KW-0862">Zinc</keyword>
<gene>
    <name evidence="11" type="ORF">BJX63DRAFT_420470</name>
</gene>
<dbReference type="SUPFAM" id="SSF57667">
    <property type="entry name" value="beta-beta-alpha zinc fingers"/>
    <property type="match status" value="1"/>
</dbReference>
<dbReference type="SUPFAM" id="SSF57701">
    <property type="entry name" value="Zn2/Cys6 DNA-binding domain"/>
    <property type="match status" value="1"/>
</dbReference>